<dbReference type="EMBL" id="VRKQ01000008">
    <property type="protein sequence ID" value="TXG39616.1"/>
    <property type="molecule type" value="Genomic_DNA"/>
</dbReference>
<evidence type="ECO:0000256" key="1">
    <source>
        <dbReference type="SAM" id="Phobius"/>
    </source>
</evidence>
<evidence type="ECO:0000313" key="3">
    <source>
        <dbReference type="Proteomes" id="UP000321080"/>
    </source>
</evidence>
<dbReference type="Proteomes" id="UP000321080">
    <property type="component" value="Unassembled WGS sequence"/>
</dbReference>
<reference evidence="2 3" key="1">
    <citation type="submission" date="2019-08" db="EMBL/GenBank/DDBJ databases">
        <title>Seonamhaeicola sediminis sp. nov., isolated from marine sediment.</title>
        <authorList>
            <person name="Cao W.R."/>
        </authorList>
    </citation>
    <scope>NUCLEOTIDE SEQUENCE [LARGE SCALE GENOMIC DNA]</scope>
    <source>
        <strain evidence="2 3">1505</strain>
    </source>
</reference>
<feature type="transmembrane region" description="Helical" evidence="1">
    <location>
        <begin position="38"/>
        <end position="55"/>
    </location>
</feature>
<feature type="transmembrane region" description="Helical" evidence="1">
    <location>
        <begin position="210"/>
        <end position="229"/>
    </location>
</feature>
<dbReference type="RefSeq" id="WP_147767186.1">
    <property type="nucleotide sequence ID" value="NZ_VRKQ01000008.1"/>
</dbReference>
<dbReference type="OrthoDB" id="1453530at2"/>
<keyword evidence="1" id="KW-1133">Transmembrane helix</keyword>
<accession>A0A5C7GM80</accession>
<gene>
    <name evidence="2" type="ORF">FUA22_07050</name>
</gene>
<organism evidence="2 3">
    <name type="scientific">Seonamhaeicola maritimus</name>
    <dbReference type="NCBI Taxonomy" id="2591822"/>
    <lineage>
        <taxon>Bacteria</taxon>
        <taxon>Pseudomonadati</taxon>
        <taxon>Bacteroidota</taxon>
        <taxon>Flavobacteriia</taxon>
        <taxon>Flavobacteriales</taxon>
        <taxon>Flavobacteriaceae</taxon>
    </lineage>
</organism>
<dbReference type="AlphaFoldDB" id="A0A5C7GM80"/>
<name>A0A5C7GM80_9FLAO</name>
<evidence type="ECO:0000313" key="2">
    <source>
        <dbReference type="EMBL" id="TXG39616.1"/>
    </source>
</evidence>
<protein>
    <submittedName>
        <fullName evidence="2">Uncharacterized protein</fullName>
    </submittedName>
</protein>
<keyword evidence="1" id="KW-0812">Transmembrane</keyword>
<comment type="caution">
    <text evidence="2">The sequence shown here is derived from an EMBL/GenBank/DDBJ whole genome shotgun (WGS) entry which is preliminary data.</text>
</comment>
<keyword evidence="3" id="KW-1185">Reference proteome</keyword>
<feature type="transmembrane region" description="Helical" evidence="1">
    <location>
        <begin position="131"/>
        <end position="158"/>
    </location>
</feature>
<feature type="transmembrane region" description="Helical" evidence="1">
    <location>
        <begin position="75"/>
        <end position="95"/>
    </location>
</feature>
<feature type="transmembrane region" description="Helical" evidence="1">
    <location>
        <begin position="107"/>
        <end position="125"/>
    </location>
</feature>
<feature type="transmembrane region" description="Helical" evidence="1">
    <location>
        <begin position="170"/>
        <end position="190"/>
    </location>
</feature>
<proteinExistence type="predicted"/>
<keyword evidence="1" id="KW-0472">Membrane</keyword>
<feature type="transmembrane region" description="Helical" evidence="1">
    <location>
        <begin position="12"/>
        <end position="31"/>
    </location>
</feature>
<sequence length="238" mass="28667">MVDFLLENYSLLTHSVEWLAAITGVILYKSYKHTNAKYFIWFLIYLSICDLIGGYKYYVKDGFLSLLQGTVFERNYWWTTSYWKIGAIVFFAFYYYKVLAKEKYKLILKYSGYLFLVFSIVYIGFHWRAFFVSFFPVISIIGSVVIFFCVIFYFIELLQTEEILSFYKDINFYVTAAIFIWWLIITHVVFYDNYMSLGNDNKYMELRQVLYILSNLLMYLTFTFALIYCKPKRDIDKI</sequence>